<gene>
    <name evidence="2" type="ORF">DESPIG_02456</name>
</gene>
<accession>B6WWI8</accession>
<reference evidence="2 3" key="2">
    <citation type="submission" date="2008-10" db="EMBL/GenBank/DDBJ databases">
        <authorList>
            <person name="Fulton L."/>
            <person name="Clifton S."/>
            <person name="Fulton B."/>
            <person name="Xu J."/>
            <person name="Minx P."/>
            <person name="Pepin K.H."/>
            <person name="Johnson M."/>
            <person name="Bhonagiri V."/>
            <person name="Nash W.E."/>
            <person name="Mardis E.R."/>
            <person name="Wilson R.K."/>
        </authorList>
    </citation>
    <scope>NUCLEOTIDE SEQUENCE [LARGE SCALE GENOMIC DNA]</scope>
    <source>
        <strain evidence="2 3">ATCC 29098</strain>
    </source>
</reference>
<evidence type="ECO:0000313" key="2">
    <source>
        <dbReference type="EMBL" id="EEB32605.1"/>
    </source>
</evidence>
<sequence>MPGSMRRYRNRTRGEASARPFDRSPRPAFRDGIPSLMELP</sequence>
<dbReference type="AlphaFoldDB" id="B6WWI8"/>
<feature type="region of interest" description="Disordered" evidence="1">
    <location>
        <begin position="1"/>
        <end position="40"/>
    </location>
</feature>
<organism evidence="2 3">
    <name type="scientific">Desulfovibrio piger ATCC 29098</name>
    <dbReference type="NCBI Taxonomy" id="411464"/>
    <lineage>
        <taxon>Bacteria</taxon>
        <taxon>Pseudomonadati</taxon>
        <taxon>Thermodesulfobacteriota</taxon>
        <taxon>Desulfovibrionia</taxon>
        <taxon>Desulfovibrionales</taxon>
        <taxon>Desulfovibrionaceae</taxon>
        <taxon>Desulfovibrio</taxon>
    </lineage>
</organism>
<reference evidence="2 3" key="1">
    <citation type="submission" date="2008-10" db="EMBL/GenBank/DDBJ databases">
        <title>Draft genome sequence of Desulvovibrio piger (ATCC 29098).</title>
        <authorList>
            <person name="Sudarsanam P."/>
            <person name="Ley R."/>
            <person name="Guruge J."/>
            <person name="Turnbaugh P.J."/>
            <person name="Mahowald M."/>
            <person name="Liep D."/>
            <person name="Gordon J."/>
        </authorList>
    </citation>
    <scope>NUCLEOTIDE SEQUENCE [LARGE SCALE GENOMIC DNA]</scope>
    <source>
        <strain evidence="2 3">ATCC 29098</strain>
    </source>
</reference>
<protein>
    <submittedName>
        <fullName evidence="2">Uncharacterized protein</fullName>
    </submittedName>
</protein>
<dbReference type="HOGENOM" id="CLU_3288549_0_0_7"/>
<name>B6WWI8_9BACT</name>
<comment type="caution">
    <text evidence="2">The sequence shown here is derived from an EMBL/GenBank/DDBJ whole genome shotgun (WGS) entry which is preliminary data.</text>
</comment>
<dbReference type="EMBL" id="ABXU01000074">
    <property type="protein sequence ID" value="EEB32605.1"/>
    <property type="molecule type" value="Genomic_DNA"/>
</dbReference>
<evidence type="ECO:0000256" key="1">
    <source>
        <dbReference type="SAM" id="MobiDB-lite"/>
    </source>
</evidence>
<evidence type="ECO:0000313" key="3">
    <source>
        <dbReference type="Proteomes" id="UP000003676"/>
    </source>
</evidence>
<dbReference type="Proteomes" id="UP000003676">
    <property type="component" value="Unassembled WGS sequence"/>
</dbReference>
<feature type="compositionally biased region" description="Basic and acidic residues" evidence="1">
    <location>
        <begin position="12"/>
        <end position="29"/>
    </location>
</feature>
<proteinExistence type="predicted"/>
<feature type="compositionally biased region" description="Basic residues" evidence="1">
    <location>
        <begin position="1"/>
        <end position="11"/>
    </location>
</feature>